<evidence type="ECO:0000313" key="3">
    <source>
        <dbReference type="Proteomes" id="UP000054007"/>
    </source>
</evidence>
<dbReference type="AlphaFoldDB" id="A0A0D7BLQ6"/>
<sequence>MDYLRTLGSAAVSSLVQKSGLNLPFSLGPTVSSLDGLCTLYDATKRDDGSPVSVFEYDFSQRKNLEPLAKNALRKLRVTRHPDVLKYIDAVESDSTIFIMTERVRPLNAALSERAGKGAKEKEEWLIWGLHRISVALAFINEQCASTHGNIRFTSLFISPSGEWKLGGFEVLSNPTDAAAVLYTMGSILPDANTWSAPEVKKAGWSELKQGHCSAADAYALGLLINGVFNPSNHPPPTANPPHAPPTAASRGAIPAPIFPLVKNLLNPNSKSRYSPQRFLDAGMADAGFFSTNPIVRVCVGLDNFAIGSEAEKGSLLRHVKLNDSADSFPPEFAAHRVLPSLVRALEFGGASAATILPLVIKFGNAAPESDYPKLVVEPLVKLYASPDRGTRMALLDSLGDYVEKLDKKTVDKIFPHLQTGFSDTVAVIREATVKSIILLAPKFSDRVLNNDLLRHLARMQSDPEASIRTNTCILIGRLGPTLSYNTKKKVLVPAFTKALKDPFVHARVAGLMAFMASIDCFDAEDLATKVIPNVSPTLVDKEKLVREPAFKAMELFVEKLKTHASSMVHYQVFRNAGLTDPHTARDCSHRPERHVSSISTARGNTLRQFCSWGGWGPCWVGNVFPGSPTRGLGNAEHDGWYRA</sequence>
<dbReference type="GO" id="GO:0005737">
    <property type="term" value="C:cytoplasm"/>
    <property type="evidence" value="ECO:0007669"/>
    <property type="project" value="TreeGrafter"/>
</dbReference>
<protein>
    <submittedName>
        <fullName evidence="2">ARM repeat-containing protein</fullName>
    </submittedName>
</protein>
<dbReference type="Gene3D" id="1.10.510.10">
    <property type="entry name" value="Transferase(Phosphotransferase) domain 1"/>
    <property type="match status" value="1"/>
</dbReference>
<dbReference type="GO" id="GO:0004672">
    <property type="term" value="F:protein kinase activity"/>
    <property type="evidence" value="ECO:0007669"/>
    <property type="project" value="InterPro"/>
</dbReference>
<organism evidence="2 3">
    <name type="scientific">Cylindrobasidium torrendii FP15055 ss-10</name>
    <dbReference type="NCBI Taxonomy" id="1314674"/>
    <lineage>
        <taxon>Eukaryota</taxon>
        <taxon>Fungi</taxon>
        <taxon>Dikarya</taxon>
        <taxon>Basidiomycota</taxon>
        <taxon>Agaricomycotina</taxon>
        <taxon>Agaricomycetes</taxon>
        <taxon>Agaricomycetidae</taxon>
        <taxon>Agaricales</taxon>
        <taxon>Marasmiineae</taxon>
        <taxon>Physalacriaceae</taxon>
        <taxon>Cylindrobasidium</taxon>
    </lineage>
</organism>
<dbReference type="OrthoDB" id="447103at2759"/>
<keyword evidence="3" id="KW-1185">Reference proteome</keyword>
<dbReference type="InterPro" id="IPR011009">
    <property type="entry name" value="Kinase-like_dom_sf"/>
</dbReference>
<evidence type="ECO:0000313" key="2">
    <source>
        <dbReference type="EMBL" id="KIY71145.1"/>
    </source>
</evidence>
<dbReference type="Proteomes" id="UP000054007">
    <property type="component" value="Unassembled WGS sequence"/>
</dbReference>
<feature type="domain" description="Protein kinase" evidence="1">
    <location>
        <begin position="1"/>
        <end position="290"/>
    </location>
</feature>
<dbReference type="GO" id="GO:0006409">
    <property type="term" value="P:tRNA export from nucleus"/>
    <property type="evidence" value="ECO:0007669"/>
    <property type="project" value="TreeGrafter"/>
</dbReference>
<dbReference type="InterPro" id="IPR051177">
    <property type="entry name" value="CIK-Related_Protein"/>
</dbReference>
<proteinExistence type="predicted"/>
<dbReference type="InterPro" id="IPR000719">
    <property type="entry name" value="Prot_kinase_dom"/>
</dbReference>
<dbReference type="SUPFAM" id="SSF48371">
    <property type="entry name" value="ARM repeat"/>
    <property type="match status" value="1"/>
</dbReference>
<dbReference type="EMBL" id="KN880458">
    <property type="protein sequence ID" value="KIY71145.1"/>
    <property type="molecule type" value="Genomic_DNA"/>
</dbReference>
<dbReference type="PANTHER" id="PTHR12984">
    <property type="entry name" value="SCY1-RELATED S/T PROTEIN KINASE-LIKE"/>
    <property type="match status" value="1"/>
</dbReference>
<dbReference type="SUPFAM" id="SSF56112">
    <property type="entry name" value="Protein kinase-like (PK-like)"/>
    <property type="match status" value="1"/>
</dbReference>
<reference evidence="2 3" key="1">
    <citation type="journal article" date="2015" name="Fungal Genet. Biol.">
        <title>Evolution of novel wood decay mechanisms in Agaricales revealed by the genome sequences of Fistulina hepatica and Cylindrobasidium torrendii.</title>
        <authorList>
            <person name="Floudas D."/>
            <person name="Held B.W."/>
            <person name="Riley R."/>
            <person name="Nagy L.G."/>
            <person name="Koehler G."/>
            <person name="Ransdell A.S."/>
            <person name="Younus H."/>
            <person name="Chow J."/>
            <person name="Chiniquy J."/>
            <person name="Lipzen A."/>
            <person name="Tritt A."/>
            <person name="Sun H."/>
            <person name="Haridas S."/>
            <person name="LaButti K."/>
            <person name="Ohm R.A."/>
            <person name="Kues U."/>
            <person name="Blanchette R.A."/>
            <person name="Grigoriev I.V."/>
            <person name="Minto R.E."/>
            <person name="Hibbett D.S."/>
        </authorList>
    </citation>
    <scope>NUCLEOTIDE SEQUENCE [LARGE SCALE GENOMIC DNA]</scope>
    <source>
        <strain evidence="2 3">FP15055 ss-10</strain>
    </source>
</reference>
<dbReference type="Gene3D" id="3.30.200.20">
    <property type="entry name" value="Phosphorylase Kinase, domain 1"/>
    <property type="match status" value="1"/>
</dbReference>
<dbReference type="Gene3D" id="1.25.10.10">
    <property type="entry name" value="Leucine-rich Repeat Variant"/>
    <property type="match status" value="1"/>
</dbReference>
<dbReference type="STRING" id="1314674.A0A0D7BLQ6"/>
<name>A0A0D7BLQ6_9AGAR</name>
<dbReference type="GO" id="GO:0005524">
    <property type="term" value="F:ATP binding"/>
    <property type="evidence" value="ECO:0007669"/>
    <property type="project" value="InterPro"/>
</dbReference>
<evidence type="ECO:0000259" key="1">
    <source>
        <dbReference type="PROSITE" id="PS50011"/>
    </source>
</evidence>
<accession>A0A0D7BLQ6</accession>
<gene>
    <name evidence="2" type="ORF">CYLTODRAFT_346535</name>
</gene>
<dbReference type="InterPro" id="IPR016024">
    <property type="entry name" value="ARM-type_fold"/>
</dbReference>
<dbReference type="PANTHER" id="PTHR12984:SF3">
    <property type="entry name" value="N-TERMINAL KINASE-LIKE PROTEIN"/>
    <property type="match status" value="1"/>
</dbReference>
<dbReference type="InterPro" id="IPR011989">
    <property type="entry name" value="ARM-like"/>
</dbReference>
<dbReference type="PROSITE" id="PS50011">
    <property type="entry name" value="PROTEIN_KINASE_DOM"/>
    <property type="match status" value="1"/>
</dbReference>